<dbReference type="InterPro" id="IPR027417">
    <property type="entry name" value="P-loop_NTPase"/>
</dbReference>
<dbReference type="Proteomes" id="UP001210380">
    <property type="component" value="Unassembled WGS sequence"/>
</dbReference>
<feature type="region of interest" description="Disordered" evidence="1">
    <location>
        <begin position="1"/>
        <end position="115"/>
    </location>
</feature>
<evidence type="ECO:0000313" key="3">
    <source>
        <dbReference type="Proteomes" id="UP001210380"/>
    </source>
</evidence>
<reference evidence="2 3" key="1">
    <citation type="submission" date="2022-11" db="EMBL/GenBank/DDBJ databases">
        <title>Draft genome sequence of Saccharopolyspora sp. WRP15-2 isolated from rhizosphere soils of wild rice in Thailand.</title>
        <authorList>
            <person name="Duangmal K."/>
            <person name="Kammanee S."/>
            <person name="Muangham S."/>
        </authorList>
    </citation>
    <scope>NUCLEOTIDE SEQUENCE [LARGE SCALE GENOMIC DNA]</scope>
    <source>
        <strain evidence="2 3">WRP15-2</strain>
    </source>
</reference>
<proteinExistence type="predicted"/>
<sequence>MSDESQGEELQAGAQSSAAELRRMGIDPAALGLNPTSSVPSAEPTQKIRPEEIQAGRNAQPPMPPGVKGGWMPLTPPPGTPAAQPPGTPPPGTPAVRPAALNRPLGANPAPSGPAAALRAVANPEPPTLVPHGWRRLLRSVSFGLVTPGAAEIAERERRLLARIRAGQQQPRVIAAVAGKGGVGTTTTSLLVSAALAALRHDPVVIADAQSGTHSLGRKLAQQPAPRSVQVLSAPSGNRPLPLVAPGGLRILDSARRQDRITGGELARYVGLLREHHAFTVLDVGAGAFEAADAALHNADQAVLVTTSTQDAVQSAHDLLGRLEALGARRLLGSLLIVVVCLPGTDRCKVTAELRKRFAEQAKVVVVPFDRHLARGGQLDPTKVAPRTREAYLEIAAQLAAPRR</sequence>
<evidence type="ECO:0000313" key="2">
    <source>
        <dbReference type="EMBL" id="MDA3630243.1"/>
    </source>
</evidence>
<protein>
    <recommendedName>
        <fullName evidence="4">MinD-like ATPase involved in chromosome partitioning or flagellar assembly</fullName>
    </recommendedName>
</protein>
<accession>A0ABT4V8U7</accession>
<comment type="caution">
    <text evidence="2">The sequence shown here is derived from an EMBL/GenBank/DDBJ whole genome shotgun (WGS) entry which is preliminary data.</text>
</comment>
<feature type="compositionally biased region" description="Polar residues" evidence="1">
    <location>
        <begin position="34"/>
        <end position="44"/>
    </location>
</feature>
<organism evidence="2 3">
    <name type="scientific">Saccharopolyspora oryzae</name>
    <dbReference type="NCBI Taxonomy" id="2997343"/>
    <lineage>
        <taxon>Bacteria</taxon>
        <taxon>Bacillati</taxon>
        <taxon>Actinomycetota</taxon>
        <taxon>Actinomycetes</taxon>
        <taxon>Pseudonocardiales</taxon>
        <taxon>Pseudonocardiaceae</taxon>
        <taxon>Saccharopolyspora</taxon>
    </lineage>
</organism>
<feature type="compositionally biased region" description="Pro residues" evidence="1">
    <location>
        <begin position="74"/>
        <end position="93"/>
    </location>
</feature>
<evidence type="ECO:0000256" key="1">
    <source>
        <dbReference type="SAM" id="MobiDB-lite"/>
    </source>
</evidence>
<dbReference type="PANTHER" id="PTHR43384">
    <property type="entry name" value="SEPTUM SITE-DETERMINING PROTEIN MIND HOMOLOG, CHLOROPLASTIC-RELATED"/>
    <property type="match status" value="1"/>
</dbReference>
<dbReference type="InterPro" id="IPR050625">
    <property type="entry name" value="ParA/MinD_ATPase"/>
</dbReference>
<dbReference type="RefSeq" id="WP_270953386.1">
    <property type="nucleotide sequence ID" value="NZ_JAQGLA010000092.1"/>
</dbReference>
<keyword evidence="3" id="KW-1185">Reference proteome</keyword>
<feature type="compositionally biased region" description="Low complexity" evidence="1">
    <location>
        <begin position="94"/>
        <end position="115"/>
    </location>
</feature>
<dbReference type="PANTHER" id="PTHR43384:SF14">
    <property type="entry name" value="ESX-1 SECRETION-ASSOCIATED PROTEIN ESPI"/>
    <property type="match status" value="1"/>
</dbReference>
<evidence type="ECO:0008006" key="4">
    <source>
        <dbReference type="Google" id="ProtNLM"/>
    </source>
</evidence>
<dbReference type="EMBL" id="JAQGLA010000092">
    <property type="protein sequence ID" value="MDA3630243.1"/>
    <property type="molecule type" value="Genomic_DNA"/>
</dbReference>
<gene>
    <name evidence="2" type="ORF">OU415_32780</name>
</gene>
<dbReference type="Gene3D" id="3.40.50.300">
    <property type="entry name" value="P-loop containing nucleotide triphosphate hydrolases"/>
    <property type="match status" value="1"/>
</dbReference>
<dbReference type="SUPFAM" id="SSF52540">
    <property type="entry name" value="P-loop containing nucleoside triphosphate hydrolases"/>
    <property type="match status" value="1"/>
</dbReference>
<name>A0ABT4V8U7_9PSEU</name>